<feature type="compositionally biased region" description="Basic residues" evidence="1">
    <location>
        <begin position="25"/>
        <end position="34"/>
    </location>
</feature>
<feature type="compositionally biased region" description="Basic and acidic residues" evidence="1">
    <location>
        <begin position="86"/>
        <end position="96"/>
    </location>
</feature>
<accession>A0A9W6WW63</accession>
<keyword evidence="3" id="KW-1185">Reference proteome</keyword>
<evidence type="ECO:0000313" key="3">
    <source>
        <dbReference type="Proteomes" id="UP001165121"/>
    </source>
</evidence>
<dbReference type="Proteomes" id="UP001165121">
    <property type="component" value="Unassembled WGS sequence"/>
</dbReference>
<proteinExistence type="predicted"/>
<gene>
    <name evidence="2" type="ORF">Pfra01_000654400</name>
</gene>
<evidence type="ECO:0000256" key="1">
    <source>
        <dbReference type="SAM" id="MobiDB-lite"/>
    </source>
</evidence>
<organism evidence="2 3">
    <name type="scientific">Phytophthora fragariaefolia</name>
    <dbReference type="NCBI Taxonomy" id="1490495"/>
    <lineage>
        <taxon>Eukaryota</taxon>
        <taxon>Sar</taxon>
        <taxon>Stramenopiles</taxon>
        <taxon>Oomycota</taxon>
        <taxon>Peronosporomycetes</taxon>
        <taxon>Peronosporales</taxon>
        <taxon>Peronosporaceae</taxon>
        <taxon>Phytophthora</taxon>
    </lineage>
</organism>
<reference evidence="2" key="1">
    <citation type="submission" date="2023-04" db="EMBL/GenBank/DDBJ databases">
        <title>Phytophthora fragariaefolia NBRC 109709.</title>
        <authorList>
            <person name="Ichikawa N."/>
            <person name="Sato H."/>
            <person name="Tonouchi N."/>
        </authorList>
    </citation>
    <scope>NUCLEOTIDE SEQUENCE</scope>
    <source>
        <strain evidence="2">NBRC 109709</strain>
    </source>
</reference>
<feature type="compositionally biased region" description="Low complexity" evidence="1">
    <location>
        <begin position="44"/>
        <end position="63"/>
    </location>
</feature>
<feature type="compositionally biased region" description="Basic and acidic residues" evidence="1">
    <location>
        <begin position="119"/>
        <end position="128"/>
    </location>
</feature>
<feature type="region of interest" description="Disordered" evidence="1">
    <location>
        <begin position="1"/>
        <end position="128"/>
    </location>
</feature>
<dbReference type="EMBL" id="BSXT01000556">
    <property type="protein sequence ID" value="GMF29989.1"/>
    <property type="molecule type" value="Genomic_DNA"/>
</dbReference>
<evidence type="ECO:0000313" key="2">
    <source>
        <dbReference type="EMBL" id="GMF29989.1"/>
    </source>
</evidence>
<feature type="compositionally biased region" description="Basic residues" evidence="1">
    <location>
        <begin position="75"/>
        <end position="85"/>
    </location>
</feature>
<sequence length="128" mass="13895">MHTRRESSHSRASTASDTTSDIGRNRSKGSRSKASRSDAEGRRASTSSHASTSSRTSTCSRTSDNLGDDDDGSSHRRHHRHHRKKSGDDDKRERSSSSENSKPKSGKRDPMSAISSAEAEVRLADPTG</sequence>
<name>A0A9W6WW63_9STRA</name>
<dbReference type="AlphaFoldDB" id="A0A9W6WW63"/>
<protein>
    <submittedName>
        <fullName evidence="2">Unnamed protein product</fullName>
    </submittedName>
</protein>
<feature type="compositionally biased region" description="Low complexity" evidence="1">
    <location>
        <begin position="10"/>
        <end position="21"/>
    </location>
</feature>
<comment type="caution">
    <text evidence="2">The sequence shown here is derived from an EMBL/GenBank/DDBJ whole genome shotgun (WGS) entry which is preliminary data.</text>
</comment>